<dbReference type="EnsemblPlants" id="Kaladp0032s0424.1.v1.1">
    <property type="protein sequence ID" value="Kaladp0032s0424.1.v1.1"/>
    <property type="gene ID" value="Kaladp0032s0424.v1.1"/>
</dbReference>
<keyword evidence="4" id="KW-1185">Reference proteome</keyword>
<name>A0A7N0TCP5_KALFE</name>
<feature type="compositionally biased region" description="Polar residues" evidence="1">
    <location>
        <begin position="226"/>
        <end position="237"/>
    </location>
</feature>
<dbReference type="OMA" id="HACKETS"/>
<dbReference type="PANTHER" id="PTHR31344">
    <property type="entry name" value="NUCLEAR PORE COMPLEX PROTEIN NUP205"/>
    <property type="match status" value="1"/>
</dbReference>
<reference evidence="3" key="1">
    <citation type="submission" date="2021-01" db="UniProtKB">
        <authorList>
            <consortium name="EnsemblPlants"/>
        </authorList>
    </citation>
    <scope>IDENTIFICATION</scope>
</reference>
<dbReference type="InterPro" id="IPR019448">
    <property type="entry name" value="NT-C2"/>
</dbReference>
<dbReference type="GO" id="GO:0005643">
    <property type="term" value="C:nuclear pore"/>
    <property type="evidence" value="ECO:0007669"/>
    <property type="project" value="InterPro"/>
</dbReference>
<feature type="domain" description="C2 NT-type" evidence="2">
    <location>
        <begin position="7"/>
        <end position="164"/>
    </location>
</feature>
<evidence type="ECO:0000313" key="3">
    <source>
        <dbReference type="EnsemblPlants" id="Kaladp0032s0424.1.v1.1"/>
    </source>
</evidence>
<feature type="region of interest" description="Disordered" evidence="1">
    <location>
        <begin position="215"/>
        <end position="250"/>
    </location>
</feature>
<accession>A0A7N0TCP5</accession>
<organism evidence="3 4">
    <name type="scientific">Kalanchoe fedtschenkoi</name>
    <name type="common">Lavender scallops</name>
    <name type="synonym">South American air plant</name>
    <dbReference type="NCBI Taxonomy" id="63787"/>
    <lineage>
        <taxon>Eukaryota</taxon>
        <taxon>Viridiplantae</taxon>
        <taxon>Streptophyta</taxon>
        <taxon>Embryophyta</taxon>
        <taxon>Tracheophyta</taxon>
        <taxon>Spermatophyta</taxon>
        <taxon>Magnoliopsida</taxon>
        <taxon>eudicotyledons</taxon>
        <taxon>Gunneridae</taxon>
        <taxon>Pentapetalae</taxon>
        <taxon>Saxifragales</taxon>
        <taxon>Crassulaceae</taxon>
        <taxon>Kalanchoe</taxon>
    </lineage>
</organism>
<dbReference type="PANTHER" id="PTHR31344:SF15">
    <property type="entry name" value="EEIG1_EHBP1 PROTEIN AMINO-TERMINAL DOMAIN PROTEIN"/>
    <property type="match status" value="1"/>
</dbReference>
<evidence type="ECO:0000313" key="4">
    <source>
        <dbReference type="Proteomes" id="UP000594263"/>
    </source>
</evidence>
<dbReference type="AlphaFoldDB" id="A0A7N0TCP5"/>
<sequence length="1052" mass="116423">MVLGMKANNRRSAILQAEYMIHVKDIKPWPPSQSLNSLRSVMIQWENGNHSSGSTNLVVPSIGSVVGEGKIQFNESFKLSVVLPRVMSLRSSSYKAFQKNCLEFNLFEPRRDKVKGQLLATAVIDLAEYGILKEPLSVTAPLNCKRNFRNISQPLLFIDILPVVNSSPANSLSSEMSMERSRCESVLALMNEEYAEEAAVPSLVDDEASSHSSLTVASSACESNDDLTSPTQENLTESLKDGTSVGFRDPPTNLITDVRLPHDSYKAFSSCSSALDISSDAVCTVRADTCFSNISEAASRPLSTGEDVLNALPLSAASQCMKEECAGGEYMPENLVDKALEKVNNFQERRETDSYVQPDPIRSTSNCSAVTVASPERDSSFDKQATSQSTGATTCENASDNITLCHSAMKVEIRPIRLDDEKNIQVRATDTLKDEQISGNTGNFTGEQILAVSEAHYTNKNYTGIDDSTNRLQHVKPVESLSNSGTRDVLVRNQFHEEAKEAVYSGTRALSTGNQKAMQFRSRGSGTFTDIRVQKLEQRIKQLEGELREAAAIEAALYSVVAEHGSSMNKFYAPARRLFRFYLHAREEKSRASAAKTSVSGLVLVTKASGNDVPRLSFWLSNCVVLRAMISLATGYSQLPVSTGLHIERDDDKAVDSCRSSSLNWKEMNHINDDDFKNSNDWGDPQTYASALEKVEGWIFSRIVESLWWQSLVPYMQCNEASFRTSLKSGTEHKGATGLNDQGLSNFSVQLWKEAFKDASEKLCPVRAERHDCGCLSVLSQLIMEQCIVRLDVAMFNAIFRNSVDEVPTDPISDPIRDPRVLPVPIGKSSFGAGAQLKNAIGNWSRRLNELFGLRDDKLSEDEREQEDEDEDDRQYASTKYFYLLNILSELMMLPKDLLLNNSVRKEVCPTFGARLIKRLLDTYIPDELCPELVPEAVLEALDCEEANEFGEDCISHVPCAASPPVYLPPSADSIAGIIGETGNPELIKSGFSFLRKSYTSDDELEELHSPLSFIVMDGFGSSGASKQRLKKPKKPDGLRYQLLREVWLSSP</sequence>
<protein>
    <recommendedName>
        <fullName evidence="2">C2 NT-type domain-containing protein</fullName>
    </recommendedName>
</protein>
<evidence type="ECO:0000256" key="1">
    <source>
        <dbReference type="SAM" id="MobiDB-lite"/>
    </source>
</evidence>
<feature type="region of interest" description="Disordered" evidence="1">
    <location>
        <begin position="373"/>
        <end position="395"/>
    </location>
</feature>
<evidence type="ECO:0000259" key="2">
    <source>
        <dbReference type="PROSITE" id="PS51840"/>
    </source>
</evidence>
<dbReference type="Gramene" id="Kaladp0032s0424.1.v1.1">
    <property type="protein sequence ID" value="Kaladp0032s0424.1.v1.1"/>
    <property type="gene ID" value="Kaladp0032s0424.v1.1"/>
</dbReference>
<dbReference type="InterPro" id="IPR021827">
    <property type="entry name" value="Nup186/Nup192/Nup205"/>
</dbReference>
<feature type="compositionally biased region" description="Polar residues" evidence="1">
    <location>
        <begin position="382"/>
        <end position="395"/>
    </location>
</feature>
<proteinExistence type="predicted"/>
<dbReference type="Proteomes" id="UP000594263">
    <property type="component" value="Unplaced"/>
</dbReference>
<dbReference type="PROSITE" id="PS51840">
    <property type="entry name" value="C2_NT"/>
    <property type="match status" value="1"/>
</dbReference>